<accession>A0A0A9E0S4</accession>
<dbReference type="EMBL" id="GBRH01203466">
    <property type="protein sequence ID" value="JAD94429.1"/>
    <property type="molecule type" value="Transcribed_RNA"/>
</dbReference>
<organism evidence="1">
    <name type="scientific">Arundo donax</name>
    <name type="common">Giant reed</name>
    <name type="synonym">Donax arundinaceus</name>
    <dbReference type="NCBI Taxonomy" id="35708"/>
    <lineage>
        <taxon>Eukaryota</taxon>
        <taxon>Viridiplantae</taxon>
        <taxon>Streptophyta</taxon>
        <taxon>Embryophyta</taxon>
        <taxon>Tracheophyta</taxon>
        <taxon>Spermatophyta</taxon>
        <taxon>Magnoliopsida</taxon>
        <taxon>Liliopsida</taxon>
        <taxon>Poales</taxon>
        <taxon>Poaceae</taxon>
        <taxon>PACMAD clade</taxon>
        <taxon>Arundinoideae</taxon>
        <taxon>Arundineae</taxon>
        <taxon>Arundo</taxon>
    </lineage>
</organism>
<evidence type="ECO:0000313" key="1">
    <source>
        <dbReference type="EMBL" id="JAD94429.1"/>
    </source>
</evidence>
<reference evidence="1" key="2">
    <citation type="journal article" date="2015" name="Data Brief">
        <title>Shoot transcriptome of the giant reed, Arundo donax.</title>
        <authorList>
            <person name="Barrero R.A."/>
            <person name="Guerrero F.D."/>
            <person name="Moolhuijzen P."/>
            <person name="Goolsby J.A."/>
            <person name="Tidwell J."/>
            <person name="Bellgard S.E."/>
            <person name="Bellgard M.I."/>
        </authorList>
    </citation>
    <scope>NUCLEOTIDE SEQUENCE</scope>
    <source>
        <tissue evidence="1">Shoot tissue taken approximately 20 cm above the soil surface</tissue>
    </source>
</reference>
<reference evidence="1" key="1">
    <citation type="submission" date="2014-09" db="EMBL/GenBank/DDBJ databases">
        <authorList>
            <person name="Magalhaes I.L.F."/>
            <person name="Oliveira U."/>
            <person name="Santos F.R."/>
            <person name="Vidigal T.H.D.A."/>
            <person name="Brescovit A.D."/>
            <person name="Santos A.J."/>
        </authorList>
    </citation>
    <scope>NUCLEOTIDE SEQUENCE</scope>
    <source>
        <tissue evidence="1">Shoot tissue taken approximately 20 cm above the soil surface</tissue>
    </source>
</reference>
<proteinExistence type="predicted"/>
<dbReference type="AlphaFoldDB" id="A0A0A9E0S4"/>
<protein>
    <submittedName>
        <fullName evidence="1">Uncharacterized protein</fullName>
    </submittedName>
</protein>
<name>A0A0A9E0S4_ARUDO</name>
<sequence>MPLAAILHSVAALSRKLATSVAES</sequence>